<feature type="domain" description="HTH gntR-type" evidence="5">
    <location>
        <begin position="26"/>
        <end position="93"/>
    </location>
</feature>
<comment type="caution">
    <text evidence="6">The sequence shown here is derived from an EMBL/GenBank/DDBJ whole genome shotgun (WGS) entry which is preliminary data.</text>
</comment>
<dbReference type="InterPro" id="IPR036390">
    <property type="entry name" value="WH_DNA-bd_sf"/>
</dbReference>
<proteinExistence type="predicted"/>
<dbReference type="SUPFAM" id="SSF46785">
    <property type="entry name" value="Winged helix' DNA-binding domain"/>
    <property type="match status" value="1"/>
</dbReference>
<evidence type="ECO:0000256" key="4">
    <source>
        <dbReference type="SAM" id="MobiDB-lite"/>
    </source>
</evidence>
<dbReference type="InterPro" id="IPR050679">
    <property type="entry name" value="Bact_HTH_transcr_reg"/>
</dbReference>
<dbReference type="Pfam" id="PF07702">
    <property type="entry name" value="UTRA"/>
    <property type="match status" value="1"/>
</dbReference>
<organism evidence="6 7">
    <name type="scientific">Streptomyces physcomitrii</name>
    <dbReference type="NCBI Taxonomy" id="2724184"/>
    <lineage>
        <taxon>Bacteria</taxon>
        <taxon>Bacillati</taxon>
        <taxon>Actinomycetota</taxon>
        <taxon>Actinomycetes</taxon>
        <taxon>Kitasatosporales</taxon>
        <taxon>Streptomycetaceae</taxon>
        <taxon>Streptomyces</taxon>
    </lineage>
</organism>
<evidence type="ECO:0000256" key="1">
    <source>
        <dbReference type="ARBA" id="ARBA00023015"/>
    </source>
</evidence>
<accession>A0ABX1HCQ0</accession>
<dbReference type="InterPro" id="IPR036388">
    <property type="entry name" value="WH-like_DNA-bd_sf"/>
</dbReference>
<dbReference type="PANTHER" id="PTHR44846">
    <property type="entry name" value="MANNOSYL-D-GLYCERATE TRANSPORT/METABOLISM SYSTEM REPRESSOR MNGR-RELATED"/>
    <property type="match status" value="1"/>
</dbReference>
<sequence>MSAERIREHAGAGARTVAAHRRRLRADRARQLADLLRRQVLSGGFPDGTLPHEAALAGDYGASRNTVRQALGLLRAEGLVERLPGVGTVVVAEKCTHGLERLRGLGETLHEQGRVTNEVRTVQPVTAPAPVAERLGLPAGAEVLYIERLRSLGGVPLSLDLTYLPLDLGSGLLGADLENTDVFRLLEALTGQSLGHAEITLEAVTADAHSAAVLGAPRGAAVLMLERLTHLADGRPVDLEFIRFRGDRIAMSGLLHRTADTRSQTRPRTRTRTETEPPAQPGTRPHTP</sequence>
<gene>
    <name evidence="6" type="ORF">HFV08_28065</name>
</gene>
<evidence type="ECO:0000259" key="5">
    <source>
        <dbReference type="PROSITE" id="PS50949"/>
    </source>
</evidence>
<keyword evidence="7" id="KW-1185">Reference proteome</keyword>
<feature type="region of interest" description="Disordered" evidence="4">
    <location>
        <begin position="255"/>
        <end position="288"/>
    </location>
</feature>
<dbReference type="Pfam" id="PF00392">
    <property type="entry name" value="GntR"/>
    <property type="match status" value="1"/>
</dbReference>
<keyword evidence="2" id="KW-0238">DNA-binding</keyword>
<evidence type="ECO:0000313" key="6">
    <source>
        <dbReference type="EMBL" id="NKI45030.1"/>
    </source>
</evidence>
<dbReference type="SUPFAM" id="SSF64288">
    <property type="entry name" value="Chorismate lyase-like"/>
    <property type="match status" value="1"/>
</dbReference>
<dbReference type="SMART" id="SM00866">
    <property type="entry name" value="UTRA"/>
    <property type="match status" value="1"/>
</dbReference>
<evidence type="ECO:0000256" key="3">
    <source>
        <dbReference type="ARBA" id="ARBA00023163"/>
    </source>
</evidence>
<dbReference type="PRINTS" id="PR00035">
    <property type="entry name" value="HTHGNTR"/>
</dbReference>
<dbReference type="RefSeq" id="WP_168543253.1">
    <property type="nucleotide sequence ID" value="NZ_JAAWWP010000025.1"/>
</dbReference>
<dbReference type="Gene3D" id="3.40.1410.10">
    <property type="entry name" value="Chorismate lyase-like"/>
    <property type="match status" value="1"/>
</dbReference>
<dbReference type="PANTHER" id="PTHR44846:SF17">
    <property type="entry name" value="GNTR-FAMILY TRANSCRIPTIONAL REGULATOR"/>
    <property type="match status" value="1"/>
</dbReference>
<keyword evidence="3" id="KW-0804">Transcription</keyword>
<evidence type="ECO:0000256" key="2">
    <source>
        <dbReference type="ARBA" id="ARBA00023125"/>
    </source>
</evidence>
<dbReference type="PROSITE" id="PS50949">
    <property type="entry name" value="HTH_GNTR"/>
    <property type="match status" value="1"/>
</dbReference>
<name>A0ABX1HCQ0_9ACTN</name>
<evidence type="ECO:0000313" key="7">
    <source>
        <dbReference type="Proteomes" id="UP000772196"/>
    </source>
</evidence>
<protein>
    <submittedName>
        <fullName evidence="6">GntR family transcriptional regulator</fullName>
    </submittedName>
</protein>
<dbReference type="InterPro" id="IPR011663">
    <property type="entry name" value="UTRA"/>
</dbReference>
<dbReference type="EMBL" id="JAAWWP010000025">
    <property type="protein sequence ID" value="NKI45030.1"/>
    <property type="molecule type" value="Genomic_DNA"/>
</dbReference>
<dbReference type="SMART" id="SM00345">
    <property type="entry name" value="HTH_GNTR"/>
    <property type="match status" value="1"/>
</dbReference>
<dbReference type="CDD" id="cd07377">
    <property type="entry name" value="WHTH_GntR"/>
    <property type="match status" value="1"/>
</dbReference>
<dbReference type="Proteomes" id="UP000772196">
    <property type="component" value="Unassembled WGS sequence"/>
</dbReference>
<keyword evidence="1" id="KW-0805">Transcription regulation</keyword>
<dbReference type="InterPro" id="IPR028978">
    <property type="entry name" value="Chorismate_lyase_/UTRA_dom_sf"/>
</dbReference>
<dbReference type="Gene3D" id="1.10.10.10">
    <property type="entry name" value="Winged helix-like DNA-binding domain superfamily/Winged helix DNA-binding domain"/>
    <property type="match status" value="1"/>
</dbReference>
<dbReference type="InterPro" id="IPR000524">
    <property type="entry name" value="Tscrpt_reg_HTH_GntR"/>
</dbReference>
<reference evidence="6 7" key="1">
    <citation type="submission" date="2020-04" db="EMBL/GenBank/DDBJ databases">
        <title>Phylogenetic Diversity and Antibacterial Activity against Ralstonia solanacearum of Endophytic Actinomycete Isolated from Moss.</title>
        <authorList>
            <person name="Zhuang X."/>
        </authorList>
    </citation>
    <scope>NUCLEOTIDE SEQUENCE [LARGE SCALE GENOMIC DNA]</scope>
    <source>
        <strain evidence="6 7">LD120</strain>
    </source>
</reference>